<dbReference type="AlphaFoldDB" id="A0A5N3PB90"/>
<dbReference type="InterPro" id="IPR006016">
    <property type="entry name" value="UspA"/>
</dbReference>
<dbReference type="RefSeq" id="WP_150944293.1">
    <property type="nucleotide sequence ID" value="NZ_VCMV01000014.1"/>
</dbReference>
<protein>
    <submittedName>
        <fullName evidence="3">Universal stress protein</fullName>
    </submittedName>
</protein>
<gene>
    <name evidence="3" type="ORF">FEZ63_11000</name>
</gene>
<evidence type="ECO:0000259" key="2">
    <source>
        <dbReference type="Pfam" id="PF00582"/>
    </source>
</evidence>
<dbReference type="Proteomes" id="UP000325684">
    <property type="component" value="Unassembled WGS sequence"/>
</dbReference>
<dbReference type="InterPro" id="IPR006015">
    <property type="entry name" value="Universal_stress_UspA"/>
</dbReference>
<keyword evidence="4" id="KW-1185">Reference proteome</keyword>
<dbReference type="Gene3D" id="3.40.50.12370">
    <property type="match status" value="1"/>
</dbReference>
<sequence length="278" mass="29515">MKSILVPIEDHGVIESVLETALLLGQSFDAYIEGLAITPDYPVVLPVDIAIGVPSPITPENRQEMAKACHERFEAFMSRKGVSRSTASLSGLSYGWRQDGLSEDAFMGAYGRVFDVTVLGRPDGGNGHTRLSTVESALFETGRPVLIAPPVAPKTLGNTIVIAWNRSTETARAVQGSMPLLAKARRVVVLELENWGVPGPSASELVRSLAMHGVPAEALMSSDPSNKPGEAILGEAASLGCDLLVKGAYTQSRLRQMFFGGATSHILGNTTVPVLLAH</sequence>
<dbReference type="PRINTS" id="PR01438">
    <property type="entry name" value="UNVRSLSTRESS"/>
</dbReference>
<organism evidence="3 4">
    <name type="scientific">Microvirga brassicacearum</name>
    <dbReference type="NCBI Taxonomy" id="2580413"/>
    <lineage>
        <taxon>Bacteria</taxon>
        <taxon>Pseudomonadati</taxon>
        <taxon>Pseudomonadota</taxon>
        <taxon>Alphaproteobacteria</taxon>
        <taxon>Hyphomicrobiales</taxon>
        <taxon>Methylobacteriaceae</taxon>
        <taxon>Microvirga</taxon>
    </lineage>
</organism>
<dbReference type="CDD" id="cd00293">
    <property type="entry name" value="USP-like"/>
    <property type="match status" value="1"/>
</dbReference>
<evidence type="ECO:0000313" key="4">
    <source>
        <dbReference type="Proteomes" id="UP000325684"/>
    </source>
</evidence>
<dbReference type="Pfam" id="PF00582">
    <property type="entry name" value="Usp"/>
    <property type="match status" value="1"/>
</dbReference>
<proteinExistence type="inferred from homology"/>
<evidence type="ECO:0000256" key="1">
    <source>
        <dbReference type="ARBA" id="ARBA00008791"/>
    </source>
</evidence>
<name>A0A5N3PB90_9HYPH</name>
<comment type="caution">
    <text evidence="3">The sequence shown here is derived from an EMBL/GenBank/DDBJ whole genome shotgun (WGS) entry which is preliminary data.</text>
</comment>
<accession>A0A5N3PB90</accession>
<reference evidence="3 4" key="1">
    <citation type="journal article" date="2019" name="Microorganisms">
        <title>Genome Insights into the Novel Species Microvirga brassicacearum, a Rapeseed Endophyte with Biotechnological Potential.</title>
        <authorList>
            <person name="Jimenez-Gomez A."/>
            <person name="Saati-Santamaria Z."/>
            <person name="Igual J.M."/>
            <person name="Rivas R."/>
            <person name="Mateos P.F."/>
            <person name="Garcia-Fraile P."/>
        </authorList>
    </citation>
    <scope>NUCLEOTIDE SEQUENCE [LARGE SCALE GENOMIC DNA]</scope>
    <source>
        <strain evidence="3 4">CDVBN77</strain>
    </source>
</reference>
<comment type="similarity">
    <text evidence="1">Belongs to the universal stress protein A family.</text>
</comment>
<dbReference type="SUPFAM" id="SSF52402">
    <property type="entry name" value="Adenine nucleotide alpha hydrolases-like"/>
    <property type="match status" value="2"/>
</dbReference>
<dbReference type="OrthoDB" id="9804721at2"/>
<feature type="domain" description="UspA" evidence="2">
    <location>
        <begin position="227"/>
        <end position="277"/>
    </location>
</feature>
<evidence type="ECO:0000313" key="3">
    <source>
        <dbReference type="EMBL" id="KAB0266961.1"/>
    </source>
</evidence>
<dbReference type="EMBL" id="VCMV01000014">
    <property type="protein sequence ID" value="KAB0266961.1"/>
    <property type="molecule type" value="Genomic_DNA"/>
</dbReference>